<organism evidence="2 3">
    <name type="scientific">[Phormidium ambiguum] IAM M-71</name>
    <dbReference type="NCBI Taxonomy" id="454136"/>
    <lineage>
        <taxon>Bacteria</taxon>
        <taxon>Bacillati</taxon>
        <taxon>Cyanobacteriota</taxon>
        <taxon>Cyanophyceae</taxon>
        <taxon>Oscillatoriophycideae</taxon>
        <taxon>Aerosakkonematales</taxon>
        <taxon>Aerosakkonemataceae</taxon>
        <taxon>Floridanema</taxon>
    </lineage>
</organism>
<protein>
    <submittedName>
        <fullName evidence="2">Uncharacterized protein</fullName>
    </submittedName>
</protein>
<dbReference type="EMBL" id="MRCE01000001">
    <property type="protein sequence ID" value="OKH40870.1"/>
    <property type="molecule type" value="Genomic_DNA"/>
</dbReference>
<comment type="caution">
    <text evidence="2">The sequence shown here is derived from an EMBL/GenBank/DDBJ whole genome shotgun (WGS) entry which is preliminary data.</text>
</comment>
<name>A0A1U7ITM0_9CYAN</name>
<feature type="region of interest" description="Disordered" evidence="1">
    <location>
        <begin position="31"/>
        <end position="137"/>
    </location>
</feature>
<sequence length="137" mass="15156">MNLPKQQIGLFGAIFSSLIFSFPVVAQMTPRTPENINPTPGNQIPENERLSPAESSRMCAERMNSTVRGQNNSITNNRNNLNQNTDQPASITQTLPSGSVSEPPAVRDGRFPPPSEAEMEQLCANEMMEQNRRAIEQ</sequence>
<accession>A0A1U7ITM0</accession>
<feature type="compositionally biased region" description="Polar residues" evidence="1">
    <location>
        <begin position="31"/>
        <end position="45"/>
    </location>
</feature>
<feature type="compositionally biased region" description="Low complexity" evidence="1">
    <location>
        <begin position="71"/>
        <end position="84"/>
    </location>
</feature>
<dbReference type="Proteomes" id="UP000185860">
    <property type="component" value="Unassembled WGS sequence"/>
</dbReference>
<feature type="compositionally biased region" description="Polar residues" evidence="1">
    <location>
        <begin position="85"/>
        <end position="100"/>
    </location>
</feature>
<reference evidence="2 3" key="1">
    <citation type="submission" date="2016-11" db="EMBL/GenBank/DDBJ databases">
        <title>Draft Genome Sequences of Nine Cyanobacterial Strains from Diverse Habitats.</title>
        <authorList>
            <person name="Zhu T."/>
            <person name="Hou S."/>
            <person name="Lu X."/>
            <person name="Hess W.R."/>
        </authorList>
    </citation>
    <scope>NUCLEOTIDE SEQUENCE [LARGE SCALE GENOMIC DNA]</scope>
    <source>
        <strain evidence="2 3">IAM M-71</strain>
    </source>
</reference>
<dbReference type="AlphaFoldDB" id="A0A1U7ITM0"/>
<evidence type="ECO:0000313" key="3">
    <source>
        <dbReference type="Proteomes" id="UP000185860"/>
    </source>
</evidence>
<gene>
    <name evidence="2" type="ORF">NIES2119_00730</name>
</gene>
<evidence type="ECO:0000256" key="1">
    <source>
        <dbReference type="SAM" id="MobiDB-lite"/>
    </source>
</evidence>
<proteinExistence type="predicted"/>
<evidence type="ECO:0000313" key="2">
    <source>
        <dbReference type="EMBL" id="OKH40870.1"/>
    </source>
</evidence>
<dbReference type="RefSeq" id="WP_073591544.1">
    <property type="nucleotide sequence ID" value="NZ_MRCE01000001.1"/>
</dbReference>